<evidence type="ECO:0000256" key="2">
    <source>
        <dbReference type="ARBA" id="ARBA00022801"/>
    </source>
</evidence>
<dbReference type="OrthoDB" id="176168at2"/>
<evidence type="ECO:0000259" key="7">
    <source>
        <dbReference type="Pfam" id="PF21365"/>
    </source>
</evidence>
<dbReference type="CDD" id="cd14752">
    <property type="entry name" value="GH31_N"/>
    <property type="match status" value="1"/>
</dbReference>
<organism evidence="8 9">
    <name type="scientific">Gloeobacter violaceus (strain ATCC 29082 / PCC 7421)</name>
    <dbReference type="NCBI Taxonomy" id="251221"/>
    <lineage>
        <taxon>Bacteria</taxon>
        <taxon>Bacillati</taxon>
        <taxon>Cyanobacteriota</taxon>
        <taxon>Cyanophyceae</taxon>
        <taxon>Gloeobacterales</taxon>
        <taxon>Gloeobacteraceae</taxon>
        <taxon>Gloeobacter</taxon>
    </lineage>
</organism>
<reference evidence="8 9" key="2">
    <citation type="journal article" date="2003" name="DNA Res.">
        <title>Complete genome structure of Gloeobacter violaceus PCC 7421, a cyanobacterium that lacks thylakoids (supplement).</title>
        <authorList>
            <person name="Nakamura Y."/>
            <person name="Kaneko T."/>
            <person name="Sato S."/>
            <person name="Mimuro M."/>
            <person name="Miyashita H."/>
            <person name="Tsuchiya T."/>
            <person name="Sasamoto S."/>
            <person name="Watanabe A."/>
            <person name="Kawashima K."/>
            <person name="Kishida Y."/>
            <person name="Kiyokawa C."/>
            <person name="Kohara M."/>
            <person name="Matsumoto M."/>
            <person name="Matsuno A."/>
            <person name="Nakazaki N."/>
            <person name="Shimpo S."/>
            <person name="Takeuchi C."/>
            <person name="Yamada M."/>
            <person name="Tabata S."/>
        </authorList>
    </citation>
    <scope>NUCLEOTIDE SEQUENCE [LARGE SCALE GENOMIC DNA]</scope>
    <source>
        <strain evidence="9">ATCC 29082 / PCC 7421</strain>
    </source>
</reference>
<dbReference type="EnsemblBacteria" id="BAC89476">
    <property type="protein sequence ID" value="BAC89476"/>
    <property type="gene ID" value="BAC89476"/>
</dbReference>
<dbReference type="InterPro" id="IPR013780">
    <property type="entry name" value="Glyco_hydro_b"/>
</dbReference>
<evidence type="ECO:0000256" key="3">
    <source>
        <dbReference type="ARBA" id="ARBA00023295"/>
    </source>
</evidence>
<evidence type="ECO:0000259" key="6">
    <source>
        <dbReference type="Pfam" id="PF13802"/>
    </source>
</evidence>
<dbReference type="InterPro" id="IPR025887">
    <property type="entry name" value="Glyco_hydro_31_N_dom"/>
</dbReference>
<dbReference type="InterPro" id="IPR030458">
    <property type="entry name" value="Glyco_hydro_31_AS"/>
</dbReference>
<evidence type="ECO:0000313" key="9">
    <source>
        <dbReference type="Proteomes" id="UP000000557"/>
    </source>
</evidence>
<reference evidence="8 9" key="1">
    <citation type="journal article" date="2003" name="DNA Res.">
        <title>Complete genome structure of Gloeobacter violaceus PCC 7421, a cyanobacterium that lacks thylakoids.</title>
        <authorList>
            <person name="Nakamura Y."/>
            <person name="Kaneko T."/>
            <person name="Sato S."/>
            <person name="Mimuro M."/>
            <person name="Miyashita H."/>
            <person name="Tsuchiya T."/>
            <person name="Sasamoto S."/>
            <person name="Watanabe A."/>
            <person name="Kawashima K."/>
            <person name="Kishida Y."/>
            <person name="Kiyokawa C."/>
            <person name="Kohara M."/>
            <person name="Matsumoto M."/>
            <person name="Matsuno A."/>
            <person name="Nakazaki N."/>
            <person name="Shimpo S."/>
            <person name="Takeuchi C."/>
            <person name="Yamada M."/>
            <person name="Tabata S."/>
        </authorList>
    </citation>
    <scope>NUCLEOTIDE SEQUENCE [LARGE SCALE GENOMIC DNA]</scope>
    <source>
        <strain evidence="9">ATCC 29082 / PCC 7421</strain>
    </source>
</reference>
<keyword evidence="3 4" id="KW-0326">Glycosidase</keyword>
<dbReference type="SUPFAM" id="SSF51445">
    <property type="entry name" value="(Trans)glycosidases"/>
    <property type="match status" value="1"/>
</dbReference>
<comment type="similarity">
    <text evidence="1 4">Belongs to the glycosyl hydrolase 31 family.</text>
</comment>
<dbReference type="InterPro" id="IPR011013">
    <property type="entry name" value="Gal_mutarotase_sf_dom"/>
</dbReference>
<evidence type="ECO:0000313" key="8">
    <source>
        <dbReference type="EMBL" id="BAC89476.1"/>
    </source>
</evidence>
<dbReference type="SUPFAM" id="SSF51011">
    <property type="entry name" value="Glycosyl hydrolase domain"/>
    <property type="match status" value="1"/>
</dbReference>
<dbReference type="Proteomes" id="UP000000557">
    <property type="component" value="Chromosome"/>
</dbReference>
<dbReference type="RefSeq" id="WP_011141534.1">
    <property type="nucleotide sequence ID" value="NC_005125.1"/>
</dbReference>
<dbReference type="GO" id="GO:0004553">
    <property type="term" value="F:hydrolase activity, hydrolyzing O-glycosyl compounds"/>
    <property type="evidence" value="ECO:0000318"/>
    <property type="project" value="GO_Central"/>
</dbReference>
<dbReference type="PANTHER" id="PTHR22762:SF120">
    <property type="entry name" value="HETEROGLYCAN GLUCOSIDASE 1"/>
    <property type="match status" value="1"/>
</dbReference>
<dbReference type="InParanoid" id="Q7NKE3"/>
<dbReference type="eggNOG" id="COG1501">
    <property type="taxonomic scope" value="Bacteria"/>
</dbReference>
<dbReference type="Pfam" id="PF21365">
    <property type="entry name" value="Glyco_hydro_31_3rd"/>
    <property type="match status" value="1"/>
</dbReference>
<dbReference type="CDD" id="cd06604">
    <property type="entry name" value="GH31_glucosidase_II_MalA"/>
    <property type="match status" value="1"/>
</dbReference>
<accession>Q7NKE3</accession>
<evidence type="ECO:0000256" key="1">
    <source>
        <dbReference type="ARBA" id="ARBA00007806"/>
    </source>
</evidence>
<dbReference type="PATRIC" id="fig|251221.4.peg.1570"/>
<keyword evidence="2 4" id="KW-0378">Hydrolase</keyword>
<feature type="domain" description="Glycoside hydrolase family 31 TIM barrel" evidence="5">
    <location>
        <begin position="279"/>
        <end position="607"/>
    </location>
</feature>
<dbReference type="GO" id="GO:0005975">
    <property type="term" value="P:carbohydrate metabolic process"/>
    <property type="evidence" value="ECO:0007669"/>
    <property type="project" value="InterPro"/>
</dbReference>
<evidence type="ECO:0000256" key="4">
    <source>
        <dbReference type="RuleBase" id="RU361185"/>
    </source>
</evidence>
<sequence>MSIIQKIVSKWQYFVSSFFYLGYTQKALQYSFWRDGIERRFPPPALQGFERPGKLLEHRTESWGVHCRFEHSELTVRFLAADLVRCDWLSEQLPVPYAIARDEWPALAVEVQAGAQGVEATTGAMRVRVTPDGRVRFADADGQTLREELPPDHQRGGWVHRVSLAEQERIYGLGERAAPLNLRLARDAGGGATAFQMWNFDMAGRYGPGADPLYISIPLYISLQPQGSYLVFYENSFPAAFTFKQEAVAAFEGGALRYYVGIGPVEKLLERYTELTGRPPLPPKWALGYHQSRWGYETEAAVRNVAQAFEANDIPVSAIHLDIDVMDDFKAFTIDPKRFPLLGEFTRDLARRGVRLVSILNPAIKADPDLPIFRDGMERKAFVTTPNAQAVIAPVWPGWCAFPDFSDPEVRHWWSEQYRYLLSLGIAGFWHDMNEPAAFVAWGDRSLPRPTRHSMEGRGGDHREAHNLYGLLQARAGYESLCTFRPEVRPFIVSRAGWAGLQRYAWTWTGDTESSWGALAMTVAQVLELGLCGIPYSGPDTGGFRGNPTSELYVRWMQLSAFLPFFRTHASNDARSRAPWTFGEPSLGIARAFIKLRYRLLPYLYTLCWEASRRGIPLVRPLFWADPGNKRLWDIDDAFMLGDALAVYPVVREGERAREVVLPAGRWYHFWDDQVLEGPGSIRLDAPIERIPLLVKAGSVLPMEEDGHLALHLYAPESGAFAGAIYEDAGDGYGANRIERLRFSRRGEGLVLERSWEGGFAFPYRGVRVFVHGVHVGRARVDGRQTSWSGEYLQVDSFRTLELD</sequence>
<dbReference type="EMBL" id="BA000045">
    <property type="protein sequence ID" value="BAC89476.1"/>
    <property type="molecule type" value="Genomic_DNA"/>
</dbReference>
<dbReference type="Gene3D" id="3.20.20.80">
    <property type="entry name" value="Glycosidases"/>
    <property type="match status" value="1"/>
</dbReference>
<dbReference type="Gene3D" id="2.60.40.1760">
    <property type="entry name" value="glycosyl hydrolase (family 31)"/>
    <property type="match status" value="1"/>
</dbReference>
<feature type="domain" description="Glycosyl hydrolase family 31 C-terminal" evidence="7">
    <location>
        <begin position="615"/>
        <end position="701"/>
    </location>
</feature>
<dbReference type="Pfam" id="PF01055">
    <property type="entry name" value="Glyco_hydro_31_2nd"/>
    <property type="match status" value="1"/>
</dbReference>
<dbReference type="GO" id="GO:0030246">
    <property type="term" value="F:carbohydrate binding"/>
    <property type="evidence" value="ECO:0007669"/>
    <property type="project" value="InterPro"/>
</dbReference>
<dbReference type="InterPro" id="IPR000322">
    <property type="entry name" value="Glyco_hydro_31_TIM"/>
</dbReference>
<keyword evidence="9" id="KW-1185">Reference proteome</keyword>
<dbReference type="Gene3D" id="2.60.40.1180">
    <property type="entry name" value="Golgi alpha-mannosidase II"/>
    <property type="match status" value="1"/>
</dbReference>
<dbReference type="CAZy" id="GH31">
    <property type="family name" value="Glycoside Hydrolase Family 31"/>
</dbReference>
<dbReference type="Pfam" id="PF13802">
    <property type="entry name" value="Gal_mutarotas_2"/>
    <property type="match status" value="1"/>
</dbReference>
<gene>
    <name evidence="8" type="ordered locus">glr1535</name>
</gene>
<protein>
    <submittedName>
        <fullName evidence="8">Alpha-glucosidase</fullName>
    </submittedName>
</protein>
<dbReference type="PROSITE" id="PS00129">
    <property type="entry name" value="GLYCOSYL_HYDROL_F31_1"/>
    <property type="match status" value="1"/>
</dbReference>
<dbReference type="SUPFAM" id="SSF74650">
    <property type="entry name" value="Galactose mutarotase-like"/>
    <property type="match status" value="1"/>
</dbReference>
<proteinExistence type="inferred from homology"/>
<evidence type="ECO:0000259" key="5">
    <source>
        <dbReference type="Pfam" id="PF01055"/>
    </source>
</evidence>
<dbReference type="KEGG" id="gvi:glr1535"/>
<dbReference type="STRING" id="251221.gene:10759024"/>
<dbReference type="AlphaFoldDB" id="Q7NKE3"/>
<dbReference type="PhylomeDB" id="Q7NKE3"/>
<dbReference type="InterPro" id="IPR048395">
    <property type="entry name" value="Glyco_hydro_31_C"/>
</dbReference>
<dbReference type="HOGENOM" id="CLU_000631_7_2_3"/>
<dbReference type="PANTHER" id="PTHR22762">
    <property type="entry name" value="ALPHA-GLUCOSIDASE"/>
    <property type="match status" value="1"/>
</dbReference>
<name>Q7NKE3_GLOVI</name>
<dbReference type="InterPro" id="IPR017853">
    <property type="entry name" value="GH"/>
</dbReference>
<feature type="domain" description="Glycoside hydrolase family 31 N-terminal" evidence="6">
    <location>
        <begin position="74"/>
        <end position="241"/>
    </location>
</feature>